<organism evidence="6 7">
    <name type="scientific">Nosocomiicoccus ampullae</name>
    <dbReference type="NCBI Taxonomy" id="489910"/>
    <lineage>
        <taxon>Bacteria</taxon>
        <taxon>Bacillati</taxon>
        <taxon>Bacillota</taxon>
        <taxon>Bacilli</taxon>
        <taxon>Bacillales</taxon>
        <taxon>Staphylococcaceae</taxon>
        <taxon>Nosocomiicoccus</taxon>
    </lineage>
</organism>
<dbReference type="AlphaFoldDB" id="A0A9Q2HFE6"/>
<evidence type="ECO:0000313" key="7">
    <source>
        <dbReference type="Proteomes" id="UP000579136"/>
    </source>
</evidence>
<dbReference type="PANTHER" id="PTHR10146">
    <property type="entry name" value="PROLINE SYNTHETASE CO-TRANSCRIBED BACTERIAL HOMOLOG PROTEIN"/>
    <property type="match status" value="1"/>
</dbReference>
<dbReference type="Proteomes" id="UP000579136">
    <property type="component" value="Unassembled WGS sequence"/>
</dbReference>
<evidence type="ECO:0000259" key="5">
    <source>
        <dbReference type="Pfam" id="PF01168"/>
    </source>
</evidence>
<evidence type="ECO:0000256" key="3">
    <source>
        <dbReference type="PIRSR" id="PIRSR004848-1"/>
    </source>
</evidence>
<accession>A0A9Q2HFE6</accession>
<feature type="domain" description="Alanine racemase N-terminal" evidence="5">
    <location>
        <begin position="2"/>
        <end position="206"/>
    </location>
</feature>
<protein>
    <recommendedName>
        <fullName evidence="2">Pyridoxal phosphate homeostasis protein</fullName>
        <shortName evidence="2">PLP homeostasis protein</shortName>
    </recommendedName>
</protein>
<dbReference type="SUPFAM" id="SSF51419">
    <property type="entry name" value="PLP-binding barrel"/>
    <property type="match status" value="1"/>
</dbReference>
<gene>
    <name evidence="6" type="ORF">HNQ45_001045</name>
</gene>
<dbReference type="CDD" id="cd00635">
    <property type="entry name" value="PLPDE_III_YBL036c_like"/>
    <property type="match status" value="1"/>
</dbReference>
<dbReference type="Gene3D" id="3.20.20.10">
    <property type="entry name" value="Alanine racemase"/>
    <property type="match status" value="1"/>
</dbReference>
<comment type="cofactor">
    <cofactor evidence="3">
        <name>pyridoxal 5'-phosphate</name>
        <dbReference type="ChEBI" id="CHEBI:597326"/>
    </cofactor>
</comment>
<dbReference type="PANTHER" id="PTHR10146:SF14">
    <property type="entry name" value="PYRIDOXAL PHOSPHATE HOMEOSTASIS PROTEIN"/>
    <property type="match status" value="1"/>
</dbReference>
<dbReference type="InterPro" id="IPR011078">
    <property type="entry name" value="PyrdxlP_homeostasis"/>
</dbReference>
<evidence type="ECO:0000256" key="2">
    <source>
        <dbReference type="HAMAP-Rule" id="MF_02087"/>
    </source>
</evidence>
<evidence type="ECO:0000256" key="1">
    <source>
        <dbReference type="ARBA" id="ARBA00022898"/>
    </source>
</evidence>
<dbReference type="InterPro" id="IPR001608">
    <property type="entry name" value="Ala_racemase_N"/>
</dbReference>
<keyword evidence="1 2" id="KW-0663">Pyridoxal phosphate</keyword>
<dbReference type="EMBL" id="JACHHF010000005">
    <property type="protein sequence ID" value="MBB5176158.1"/>
    <property type="molecule type" value="Genomic_DNA"/>
</dbReference>
<feature type="modified residue" description="N6-(pyridoxal phosphate)lysine" evidence="2 3">
    <location>
        <position position="24"/>
    </location>
</feature>
<comment type="function">
    <text evidence="2">Pyridoxal 5'-phosphate (PLP)-binding protein, which is involved in PLP homeostasis.</text>
</comment>
<dbReference type="Pfam" id="PF01168">
    <property type="entry name" value="Ala_racemase_N"/>
    <property type="match status" value="1"/>
</dbReference>
<reference evidence="6 7" key="1">
    <citation type="submission" date="2020-08" db="EMBL/GenBank/DDBJ databases">
        <title>Genomic Encyclopedia of Type Strains, Phase IV (KMG-IV): sequencing the most valuable type-strain genomes for metagenomic binning, comparative biology and taxonomic classification.</title>
        <authorList>
            <person name="Goeker M."/>
        </authorList>
    </citation>
    <scope>NUCLEOTIDE SEQUENCE [LARGE SCALE GENOMIC DNA]</scope>
    <source>
        <strain evidence="6 7">DSM 19163</strain>
    </source>
</reference>
<dbReference type="HAMAP" id="MF_02087">
    <property type="entry name" value="PLP_homeostasis"/>
    <property type="match status" value="1"/>
</dbReference>
<dbReference type="PIRSF" id="PIRSF004848">
    <property type="entry name" value="YBL036c_PLPDEIII"/>
    <property type="match status" value="1"/>
</dbReference>
<keyword evidence="7" id="KW-1185">Reference proteome</keyword>
<comment type="caution">
    <text evidence="6">The sequence shown here is derived from an EMBL/GenBank/DDBJ whole genome shotgun (WGS) entry which is preliminary data.</text>
</comment>
<evidence type="ECO:0000313" key="6">
    <source>
        <dbReference type="EMBL" id="MBB5176158.1"/>
    </source>
</evidence>
<dbReference type="GO" id="GO:0030170">
    <property type="term" value="F:pyridoxal phosphate binding"/>
    <property type="evidence" value="ECO:0007669"/>
    <property type="project" value="UniProtKB-UniRule"/>
</dbReference>
<evidence type="ECO:0000256" key="4">
    <source>
        <dbReference type="RuleBase" id="RU004514"/>
    </source>
</evidence>
<dbReference type="NCBIfam" id="TIGR00044">
    <property type="entry name" value="YggS family pyridoxal phosphate-dependent enzyme"/>
    <property type="match status" value="1"/>
</dbReference>
<proteinExistence type="inferred from homology"/>
<sequence length="209" mass="24139">MIKDNFLKIKEEVNDQATIIAVTKYHSNEAAQEAYDAGIRNFGENRIEGFNEKLNALPEDKNMHFIGTLQSRKVKEVIDDLYYLHSLERESIAKRIEQYANHDVKCFIQVNVSGEESKHGLKPEDVREFVQTVSQYKHVKVIGLMTMAPETDDEEEIRNVFKSLRVLRDELNKEFEDITELSMGMSNDYKIALEEGATYIRLGSILMES</sequence>
<comment type="similarity">
    <text evidence="2 4">Belongs to the pyridoxal phosphate-binding protein YggS/PROSC family.</text>
</comment>
<name>A0A9Q2HFE6_9STAP</name>
<dbReference type="InterPro" id="IPR029066">
    <property type="entry name" value="PLP-binding_barrel"/>
</dbReference>